<feature type="region of interest" description="Disordered" evidence="1">
    <location>
        <begin position="20"/>
        <end position="48"/>
    </location>
</feature>
<organism evidence="2 3">
    <name type="scientific">Meganyctiphanes norvegica</name>
    <name type="common">Northern krill</name>
    <name type="synonym">Thysanopoda norvegica</name>
    <dbReference type="NCBI Taxonomy" id="48144"/>
    <lineage>
        <taxon>Eukaryota</taxon>
        <taxon>Metazoa</taxon>
        <taxon>Ecdysozoa</taxon>
        <taxon>Arthropoda</taxon>
        <taxon>Crustacea</taxon>
        <taxon>Multicrustacea</taxon>
        <taxon>Malacostraca</taxon>
        <taxon>Eumalacostraca</taxon>
        <taxon>Eucarida</taxon>
        <taxon>Euphausiacea</taxon>
        <taxon>Euphausiidae</taxon>
        <taxon>Meganyctiphanes</taxon>
    </lineage>
</organism>
<reference evidence="2 3" key="1">
    <citation type="submission" date="2024-05" db="EMBL/GenBank/DDBJ databases">
        <authorList>
            <person name="Wallberg A."/>
        </authorList>
    </citation>
    <scope>NUCLEOTIDE SEQUENCE [LARGE SCALE GENOMIC DNA]</scope>
</reference>
<name>A0AAV2RGL5_MEGNR</name>
<feature type="compositionally biased region" description="Low complexity" evidence="1">
    <location>
        <begin position="30"/>
        <end position="39"/>
    </location>
</feature>
<dbReference type="AlphaFoldDB" id="A0AAV2RGL5"/>
<proteinExistence type="predicted"/>
<sequence>SAVPHRRNTIPLQEKAIFEPFMNPEPPSNVSPLLSSNIPPTAPRTIGSKSSMAFNEINKNFEEPPAKKQFMSPASSSYQNSQFHIPGCAPLNSLITVINDDCSGPYKATLDPNVFAKLKDLIKPNEGGEEFKISLTEENLNK</sequence>
<keyword evidence="3" id="KW-1185">Reference proteome</keyword>
<comment type="caution">
    <text evidence="2">The sequence shown here is derived from an EMBL/GenBank/DDBJ whole genome shotgun (WGS) entry which is preliminary data.</text>
</comment>
<evidence type="ECO:0000256" key="1">
    <source>
        <dbReference type="SAM" id="MobiDB-lite"/>
    </source>
</evidence>
<dbReference type="EMBL" id="CAXKWB010023394">
    <property type="protein sequence ID" value="CAL4125205.1"/>
    <property type="molecule type" value="Genomic_DNA"/>
</dbReference>
<accession>A0AAV2RGL5</accession>
<dbReference type="Proteomes" id="UP001497623">
    <property type="component" value="Unassembled WGS sequence"/>
</dbReference>
<evidence type="ECO:0000313" key="3">
    <source>
        <dbReference type="Proteomes" id="UP001497623"/>
    </source>
</evidence>
<protein>
    <submittedName>
        <fullName evidence="2">Uncharacterized protein</fullName>
    </submittedName>
</protein>
<evidence type="ECO:0000313" key="2">
    <source>
        <dbReference type="EMBL" id="CAL4125205.1"/>
    </source>
</evidence>
<gene>
    <name evidence="2" type="ORF">MNOR_LOCUS24999</name>
</gene>
<feature type="non-terminal residue" evidence="2">
    <location>
        <position position="1"/>
    </location>
</feature>